<dbReference type="Proteomes" id="UP000326903">
    <property type="component" value="Unassembled WGS sequence"/>
</dbReference>
<dbReference type="RefSeq" id="WP_150417083.1">
    <property type="nucleotide sequence ID" value="NZ_VYQF01000014.1"/>
</dbReference>
<sequence>MNNQQKIDFKNTLKKRCIEIIEQRILSCYHAMDNAQAAANEQEKSSAGDKYETGRAMNQIEKDMHARQLAANKNDLASLMAVDCSHVNEKIIPGCFVKCTGVSFFIAAGLGKIKVEEETVFLLSHHAPVAKMLYHKETGDTILFLGKELLIEDLY</sequence>
<evidence type="ECO:0008006" key="3">
    <source>
        <dbReference type="Google" id="ProtNLM"/>
    </source>
</evidence>
<comment type="caution">
    <text evidence="1">The sequence shown here is derived from an EMBL/GenBank/DDBJ whole genome shotgun (WGS) entry which is preliminary data.</text>
</comment>
<gene>
    <name evidence="1" type="ORF">FW778_22125</name>
</gene>
<reference evidence="1 2" key="1">
    <citation type="submission" date="2019-09" db="EMBL/GenBank/DDBJ databases">
        <title>Draft genome sequence of Ginsengibacter sp. BR5-29.</title>
        <authorList>
            <person name="Im W.-T."/>
        </authorList>
    </citation>
    <scope>NUCLEOTIDE SEQUENCE [LARGE SCALE GENOMIC DNA]</scope>
    <source>
        <strain evidence="1 2">BR5-29</strain>
    </source>
</reference>
<proteinExistence type="predicted"/>
<dbReference type="EMBL" id="VYQF01000014">
    <property type="protein sequence ID" value="KAA9034536.1"/>
    <property type="molecule type" value="Genomic_DNA"/>
</dbReference>
<protein>
    <recommendedName>
        <fullName evidence="3">3-oxoacyl-ACP synthase</fullName>
    </recommendedName>
</protein>
<evidence type="ECO:0000313" key="2">
    <source>
        <dbReference type="Proteomes" id="UP000326903"/>
    </source>
</evidence>
<evidence type="ECO:0000313" key="1">
    <source>
        <dbReference type="EMBL" id="KAA9034536.1"/>
    </source>
</evidence>
<dbReference type="AlphaFoldDB" id="A0A5J5IEW9"/>
<accession>A0A5J5IEW9</accession>
<keyword evidence="2" id="KW-1185">Reference proteome</keyword>
<name>A0A5J5IEW9_9BACT</name>
<organism evidence="1 2">
    <name type="scientific">Ginsengibacter hankyongi</name>
    <dbReference type="NCBI Taxonomy" id="2607284"/>
    <lineage>
        <taxon>Bacteria</taxon>
        <taxon>Pseudomonadati</taxon>
        <taxon>Bacteroidota</taxon>
        <taxon>Chitinophagia</taxon>
        <taxon>Chitinophagales</taxon>
        <taxon>Chitinophagaceae</taxon>
        <taxon>Ginsengibacter</taxon>
    </lineage>
</organism>